<evidence type="ECO:0000313" key="14">
    <source>
        <dbReference type="EMBL" id="KAL1637794.1"/>
    </source>
</evidence>
<dbReference type="Pfam" id="PF13691">
    <property type="entry name" value="Lactamase_B_4"/>
    <property type="match status" value="1"/>
</dbReference>
<protein>
    <recommendedName>
        <fullName evidence="4">ribonuclease Z</fullName>
        <ecNumber evidence="4">3.1.26.11</ecNumber>
    </recommendedName>
</protein>
<gene>
    <name evidence="14" type="ORF">SLS56_000349</name>
</gene>
<feature type="region of interest" description="Disordered" evidence="12">
    <location>
        <begin position="364"/>
        <end position="391"/>
    </location>
</feature>
<keyword evidence="7" id="KW-0479">Metal-binding</keyword>
<dbReference type="Pfam" id="PF00753">
    <property type="entry name" value="Lactamase_B"/>
    <property type="match status" value="1"/>
</dbReference>
<feature type="region of interest" description="Disordered" evidence="12">
    <location>
        <begin position="809"/>
        <end position="847"/>
    </location>
</feature>
<dbReference type="Gene3D" id="1.20.5.170">
    <property type="match status" value="1"/>
</dbReference>
<sequence>MSTVAAQPMGYTPFPNQCFDPDMDSLVDFNAIPSPGPASSSSHMPPSTVASTMTSPTNTIRPLDLAEDHQTPAKPSHEYDLFKQQTGLPSGSVPGIGMSQSMSGNYSQVFSNSGIGLDDGWGSGLGDMDMDMGNSGLPAFFFPQGENSQSEDFVDPSAIQDQPQQNVRFFPGMHQQQAALAKAQAQAQQQRQQQMLQHQHQQREQQSRVNHAQRKSAQFSDARTEETIARVVNQIRHNSTLSSNGSDCGSNPLPHIIKMKKDEEDMDEDERLLASEEGKKLSSKERRQLRNKVSARAFRSRRKEYIGQLEGEVASKTNENTELRMQNRSLMEENARSRAFIERLLRHQAFGPFLDELSRDPALTGESAKLPTNAPAQASQQASSAPQMMKQTSQNHSQMGMSMIPEQSATMSFDNMNYFPNTGFNFNNPQVFAVLEVPEGPANPFDTEVLSGKGSSTFSPVEEIKEIKPDYPVIERPETAETEAEKPVEAVAEVEDVDDGNPDFALYYNSPAPSAAAPSEPMFGNIAPEKAFGRIEVVVSQETTEQLQQRLERSIAKFDAVYERMQSMMLTAPSESEQHSHASPDLGLTNIYAAPPLHRGYRSHLIYSTEPFSSYPLTTDQIITPYAPPDTRVLSSYLAKDYTNKSMRSYIQILTTPTADTPGTTVLLHFDDKRYLFGSLGEGTQRAMNQIGTRMLRTQELFITGRSEWSNTGGLVGMMLTLSDVLAASNLDKKERGLDATPKVLSMFGPPNLNHTIAACRRFVFRKGMPINAVDIKDEEVKKDENGDQIPLFVDNNIKVWALAITPTDTESQVRPSVPSNSRKRSYDEVNGPEPAVNAPKETPEEAAKRYEQLTRSVVNDMFNSNWRLDALTEKPLSEVKLPATIFQRNPETKSIEKYTGPVPDPQDPRKKVLVREPWPAVKITALPPTKPAPQALSYIIRNHPQRGKFLVQKVMELGVPKGVLWSKLQRGESVQNERGETITSDMVLEPPRRGRGAAIVELPSVSYVEPFIRREEWTREEIMNGVDAFVWMLGPGVAAHPALKKFMADRPHLKHVISSVDVSPNRISFDSVAGATIRLGKVDEKRFGVPYYDENTVPQERFVPYGSQKEELPPHALPAERGLILQMEPKFEMQEKEIVPRFNPEASLKEIPEDVLSLAKQVKDSVEGSQAQFDKWRRKIPMHDAEIIALGTGSALPSKYRNVSATLVRVPGYGSYLLDAGENTLGQLQRVFKPAELAEVLKELRVIWLSHMHADHILGIVSVIRAWYEVVHKRQPTDETAFAALASIKENPSLASESKRLAIISDINMVNWLAEYSAVEDFGYSHLWPLAISVNSQVRNITATLRLQAPPAFFPTEAIRAVEIPTELYPQLFGLQDVQAVFVNHCHGARAVSLTWPNETRIDQNDPECKPFKVSYSGDCRPCHPFTRIGRHSTVLIHEATFEDELQGNAVAKKHSTTSEAIAIGARMRAKMTLLTHFSQRYQKIPVIEREEAGEEEEGESADRMDVDSEDETAAAAKEEEDAAVQAEDEPLENPDGPPAALRSEASGELATRIKARSDMRVGVASDYMRVRVGEFAELEKYVPALQALLAEEQKLEGEEEEGEAAAVEGKKGGKQGKEGQKGKGKQKGEGKGNQPKQGKKQKQQGKQAAEVKGEESEQK</sequence>
<feature type="compositionally biased region" description="Basic and acidic residues" evidence="12">
    <location>
        <begin position="275"/>
        <end position="288"/>
    </location>
</feature>
<feature type="compositionally biased region" description="Low complexity" evidence="12">
    <location>
        <begin position="37"/>
        <end position="47"/>
    </location>
</feature>
<evidence type="ECO:0000256" key="2">
    <source>
        <dbReference type="ARBA" id="ARBA00001947"/>
    </source>
</evidence>
<feature type="compositionally biased region" description="Polar residues" evidence="12">
    <location>
        <begin position="207"/>
        <end position="221"/>
    </location>
</feature>
<dbReference type="SUPFAM" id="SSF57959">
    <property type="entry name" value="Leucine zipper domain"/>
    <property type="match status" value="1"/>
</dbReference>
<keyword evidence="6" id="KW-0540">Nuclease</keyword>
<evidence type="ECO:0000256" key="5">
    <source>
        <dbReference type="ARBA" id="ARBA00022694"/>
    </source>
</evidence>
<evidence type="ECO:0000256" key="6">
    <source>
        <dbReference type="ARBA" id="ARBA00022722"/>
    </source>
</evidence>
<evidence type="ECO:0000256" key="3">
    <source>
        <dbReference type="ARBA" id="ARBA00007823"/>
    </source>
</evidence>
<comment type="cofactor">
    <cofactor evidence="2">
        <name>Zn(2+)</name>
        <dbReference type="ChEBI" id="CHEBI:29105"/>
    </cofactor>
</comment>
<dbReference type="InterPro" id="IPR004827">
    <property type="entry name" value="bZIP"/>
</dbReference>
<keyword evidence="11" id="KW-0175">Coiled coil</keyword>
<feature type="region of interest" description="Disordered" evidence="12">
    <location>
        <begin position="34"/>
        <end position="60"/>
    </location>
</feature>
<dbReference type="InterPro" id="IPR001279">
    <property type="entry name" value="Metallo-B-lactamas"/>
</dbReference>
<dbReference type="InterPro" id="IPR036866">
    <property type="entry name" value="RibonucZ/Hydroxyglut_hydro"/>
</dbReference>
<evidence type="ECO:0000256" key="8">
    <source>
        <dbReference type="ARBA" id="ARBA00022759"/>
    </source>
</evidence>
<dbReference type="PANTHER" id="PTHR12553">
    <property type="entry name" value="ZINC PHOSPHODIESTERASE ELAC PROTEIN 2"/>
    <property type="match status" value="1"/>
</dbReference>
<evidence type="ECO:0000256" key="12">
    <source>
        <dbReference type="SAM" id="MobiDB-lite"/>
    </source>
</evidence>
<evidence type="ECO:0000256" key="9">
    <source>
        <dbReference type="ARBA" id="ARBA00022801"/>
    </source>
</evidence>
<feature type="compositionally biased region" description="Polar residues" evidence="12">
    <location>
        <begin position="48"/>
        <end position="60"/>
    </location>
</feature>
<comment type="caution">
    <text evidence="14">The sequence shown here is derived from an EMBL/GenBank/DDBJ whole genome shotgun (WGS) entry which is preliminary data.</text>
</comment>
<evidence type="ECO:0000256" key="10">
    <source>
        <dbReference type="ARBA" id="ARBA00022833"/>
    </source>
</evidence>
<proteinExistence type="inferred from homology"/>
<dbReference type="SUPFAM" id="SSF56281">
    <property type="entry name" value="Metallo-hydrolase/oxidoreductase"/>
    <property type="match status" value="2"/>
</dbReference>
<dbReference type="InterPro" id="IPR047151">
    <property type="entry name" value="RNZ2-like"/>
</dbReference>
<feature type="region of interest" description="Disordered" evidence="12">
    <location>
        <begin position="1489"/>
        <end position="1550"/>
    </location>
</feature>
<dbReference type="CDD" id="cd07718">
    <property type="entry name" value="RNaseZ_ELAC1_ELAC2-C-term-like_MBL-fold"/>
    <property type="match status" value="1"/>
</dbReference>
<dbReference type="EMBL" id="JAJVDC020000002">
    <property type="protein sequence ID" value="KAL1637794.1"/>
    <property type="molecule type" value="Genomic_DNA"/>
</dbReference>
<comment type="catalytic activity">
    <reaction evidence="1">
        <text>Endonucleolytic cleavage of RNA, removing extra 3' nucleotides from tRNA precursor, generating 3' termini of tRNAs. A 3'-hydroxy group is left at the tRNA terminus and a 5'-phosphoryl group is left at the trailer molecule.</text>
        <dbReference type="EC" id="3.1.26.11"/>
    </reaction>
</comment>
<feature type="compositionally biased region" description="Low complexity" evidence="12">
    <location>
        <begin position="374"/>
        <end position="387"/>
    </location>
</feature>
<accession>A0ABR3TEF2</accession>
<feature type="domain" description="BZIP" evidence="13">
    <location>
        <begin position="281"/>
        <end position="344"/>
    </location>
</feature>
<dbReference type="PROSITE" id="PS50217">
    <property type="entry name" value="BZIP"/>
    <property type="match status" value="1"/>
</dbReference>
<evidence type="ECO:0000256" key="11">
    <source>
        <dbReference type="SAM" id="Coils"/>
    </source>
</evidence>
<dbReference type="EC" id="3.1.26.11" evidence="4"/>
<keyword evidence="8" id="KW-0255">Endonuclease</keyword>
<feature type="compositionally biased region" description="Acidic residues" evidence="12">
    <location>
        <begin position="1509"/>
        <end position="1534"/>
    </location>
</feature>
<evidence type="ECO:0000256" key="7">
    <source>
        <dbReference type="ARBA" id="ARBA00022723"/>
    </source>
</evidence>
<feature type="compositionally biased region" description="Basic and acidic residues" evidence="12">
    <location>
        <begin position="1610"/>
        <end position="1632"/>
    </location>
</feature>
<feature type="region of interest" description="Disordered" evidence="12">
    <location>
        <begin position="174"/>
        <end position="225"/>
    </location>
</feature>
<organism evidence="14 15">
    <name type="scientific">Neofusicoccum ribis</name>
    <dbReference type="NCBI Taxonomy" id="45134"/>
    <lineage>
        <taxon>Eukaryota</taxon>
        <taxon>Fungi</taxon>
        <taxon>Dikarya</taxon>
        <taxon>Ascomycota</taxon>
        <taxon>Pezizomycotina</taxon>
        <taxon>Dothideomycetes</taxon>
        <taxon>Dothideomycetes incertae sedis</taxon>
        <taxon>Botryosphaeriales</taxon>
        <taxon>Botryosphaeriaceae</taxon>
        <taxon>Neofusicoccum</taxon>
    </lineage>
</organism>
<keyword evidence="15" id="KW-1185">Reference proteome</keyword>
<feature type="coiled-coil region" evidence="11">
    <location>
        <begin position="306"/>
        <end position="333"/>
    </location>
</feature>
<evidence type="ECO:0000256" key="1">
    <source>
        <dbReference type="ARBA" id="ARBA00000402"/>
    </source>
</evidence>
<reference evidence="14 15" key="1">
    <citation type="submission" date="2024-02" db="EMBL/GenBank/DDBJ databases">
        <title>De novo assembly and annotation of 12 fungi associated with fruit tree decline syndrome in Ontario, Canada.</title>
        <authorList>
            <person name="Sulman M."/>
            <person name="Ellouze W."/>
            <person name="Ilyukhin E."/>
        </authorList>
    </citation>
    <scope>NUCLEOTIDE SEQUENCE [LARGE SCALE GENOMIC DNA]</scope>
    <source>
        <strain evidence="14 15">M1-105</strain>
    </source>
</reference>
<dbReference type="SMART" id="SM00338">
    <property type="entry name" value="BRLZ"/>
    <property type="match status" value="1"/>
</dbReference>
<dbReference type="Gene3D" id="3.60.15.10">
    <property type="entry name" value="Ribonuclease Z/Hydroxyacylglutathione hydrolase-like"/>
    <property type="match status" value="2"/>
</dbReference>
<feature type="compositionally biased region" description="Polar residues" evidence="12">
    <location>
        <begin position="809"/>
        <end position="821"/>
    </location>
</feature>
<dbReference type="Proteomes" id="UP001521116">
    <property type="component" value="Unassembled WGS sequence"/>
</dbReference>
<dbReference type="InterPro" id="IPR027794">
    <property type="entry name" value="tRNase_Z_dom"/>
</dbReference>
<feature type="region of interest" description="Disordered" evidence="12">
    <location>
        <begin position="275"/>
        <end position="294"/>
    </location>
</feature>
<dbReference type="CDD" id="cd14810">
    <property type="entry name" value="bZIP_u1"/>
    <property type="match status" value="1"/>
</dbReference>
<evidence type="ECO:0000313" key="15">
    <source>
        <dbReference type="Proteomes" id="UP001521116"/>
    </source>
</evidence>
<comment type="similarity">
    <text evidence="3">Belongs to the RNase Z family.</text>
</comment>
<name>A0ABR3TEF2_9PEZI</name>
<keyword evidence="5" id="KW-0819">tRNA processing</keyword>
<dbReference type="PANTHER" id="PTHR12553:SF49">
    <property type="entry name" value="ZINC PHOSPHODIESTERASE ELAC PROTEIN 2"/>
    <property type="match status" value="1"/>
</dbReference>
<dbReference type="Pfam" id="PF00170">
    <property type="entry name" value="bZIP_1"/>
    <property type="match status" value="1"/>
</dbReference>
<keyword evidence="9" id="KW-0378">Hydrolase</keyword>
<keyword evidence="10" id="KW-0862">Zinc</keyword>
<feature type="compositionally biased region" description="Low complexity" evidence="12">
    <location>
        <begin position="175"/>
        <end position="199"/>
    </location>
</feature>
<evidence type="ECO:0000259" key="13">
    <source>
        <dbReference type="PROSITE" id="PS50217"/>
    </source>
</evidence>
<evidence type="ECO:0000256" key="4">
    <source>
        <dbReference type="ARBA" id="ARBA00012477"/>
    </source>
</evidence>
<feature type="compositionally biased region" description="Basic and acidic residues" evidence="12">
    <location>
        <begin position="1651"/>
        <end position="1661"/>
    </location>
</feature>
<dbReference type="InterPro" id="IPR046347">
    <property type="entry name" value="bZIP_sf"/>
</dbReference>
<feature type="region of interest" description="Disordered" evidence="12">
    <location>
        <begin position="1596"/>
        <end position="1661"/>
    </location>
</feature>